<evidence type="ECO:0000313" key="2">
    <source>
        <dbReference type="Proteomes" id="UP000516424"/>
    </source>
</evidence>
<dbReference type="AlphaFoldDB" id="A0AB33IE36"/>
<evidence type="ECO:0000313" key="1">
    <source>
        <dbReference type="EMBL" id="BCK75384.1"/>
    </source>
</evidence>
<dbReference type="EMBL" id="AP023410">
    <property type="protein sequence ID" value="BCK75384.1"/>
    <property type="molecule type" value="Genomic_DNA"/>
</dbReference>
<gene>
    <name evidence="1" type="ORF">EMQ_0990</name>
</gene>
<evidence type="ECO:0008006" key="3">
    <source>
        <dbReference type="Google" id="ProtNLM"/>
    </source>
</evidence>
<name>A0AB33IE36_ACEAC</name>
<protein>
    <recommendedName>
        <fullName evidence="3">HEPN domain-containing protein</fullName>
    </recommendedName>
</protein>
<proteinExistence type="predicted"/>
<accession>A0AB33IE36</accession>
<dbReference type="Proteomes" id="UP000516424">
    <property type="component" value="Chromosome"/>
</dbReference>
<keyword evidence="2" id="KW-1185">Reference proteome</keyword>
<reference evidence="1 2" key="1">
    <citation type="journal article" date="2011" name="Microbiology">
        <title>Transcriptome response to different carbon sources in Acetobacter aceti.</title>
        <authorList>
            <person name="Sakurai K."/>
            <person name="Arai H."/>
            <person name="Ishii M."/>
            <person name="Igarashi Y."/>
        </authorList>
    </citation>
    <scope>NUCLEOTIDE SEQUENCE [LARGE SCALE GENOMIC DNA]</scope>
    <source>
        <strain evidence="1 2">NBRC 14818</strain>
    </source>
</reference>
<organism evidence="1 2">
    <name type="scientific">Acetobacter aceti NBRC 14818</name>
    <dbReference type="NCBI Taxonomy" id="887700"/>
    <lineage>
        <taxon>Bacteria</taxon>
        <taxon>Pseudomonadati</taxon>
        <taxon>Pseudomonadota</taxon>
        <taxon>Alphaproteobacteria</taxon>
        <taxon>Acetobacterales</taxon>
        <taxon>Acetobacteraceae</taxon>
        <taxon>Acetobacter</taxon>
        <taxon>Acetobacter subgen. Acetobacter</taxon>
    </lineage>
</organism>
<sequence length="156" mass="18370">MTGSWEFLAYSFERGFEEMWDRAQLDRSRSVLDRPLLMLWRQSVELHIKSAIAYTVGDVKGGFGHDLNKLFIQLLRERAILGYCDDNDLTRCVQIMIAEVQSFDPFADRFRYPNKRNGQPFEDIEIDLDHLFQAHWMITTWCQGAEIEVEQSRGIF</sequence>